<dbReference type="EMBL" id="RHPJ01000002">
    <property type="protein sequence ID" value="TGO05771.1"/>
    <property type="molecule type" value="Genomic_DNA"/>
</dbReference>
<dbReference type="Proteomes" id="UP000297318">
    <property type="component" value="Unassembled WGS sequence"/>
</dbReference>
<sequence>MLGIVALALTAGASIAPSLRPPVALASEGLVHSWVLDEDSGSAVGFAVAVPTGTSPDLLPGSHVLDPGADAAPAERRAALEAAERQRAWVAAGTVPGADGPHAPLARTALLDLHTATHSPDGEVQAPQAAPTGAWRYIWPRDAAFAAVALARTGHADDAVAVLSFFDGVEVTPQGYHARYRPDGSVAGDGRAPQLDGAGWLLWATAEVTAAAPPTEVEDVRRRLADVTAVAGDLLMTATSAPDRLPPPSSDYWELPETRLTLGTAMPVLTGLDALATLHEGAGRAAEGAAARTRLGEVRDAVVHVFGPTWPREAGGRHQDAALAMALPPFQDAALPGAEAAWRLSARGMARPAGGLAPGQEWGESDYSWTPQTALYALAAASLGDDAQAHDRLDWLASHTTLTGSIPEKVGPDGGSAQVAPLIWSTSLVLLTLAELD</sequence>
<name>A0A4Z1E8F2_9MICO</name>
<dbReference type="Gene3D" id="1.50.10.10">
    <property type="match status" value="2"/>
</dbReference>
<keyword evidence="2" id="KW-1185">Reference proteome</keyword>
<dbReference type="AlphaFoldDB" id="A0A4Z1E8F2"/>
<evidence type="ECO:0000313" key="1">
    <source>
        <dbReference type="EMBL" id="TGO05771.1"/>
    </source>
</evidence>
<gene>
    <name evidence="1" type="ORF">SERN_1775</name>
</gene>
<organism evidence="1 2">
    <name type="scientific">Serinibacter arcticus</name>
    <dbReference type="NCBI Taxonomy" id="1655435"/>
    <lineage>
        <taxon>Bacteria</taxon>
        <taxon>Bacillati</taxon>
        <taxon>Actinomycetota</taxon>
        <taxon>Actinomycetes</taxon>
        <taxon>Micrococcales</taxon>
        <taxon>Beutenbergiaceae</taxon>
        <taxon>Serinibacter</taxon>
    </lineage>
</organism>
<dbReference type="PANTHER" id="PTHR31616">
    <property type="entry name" value="TREHALASE"/>
    <property type="match status" value="1"/>
</dbReference>
<accession>A0A4Z1E8F2</accession>
<dbReference type="InterPro" id="IPR008928">
    <property type="entry name" value="6-hairpin_glycosidase_sf"/>
</dbReference>
<dbReference type="GO" id="GO:0005975">
    <property type="term" value="P:carbohydrate metabolic process"/>
    <property type="evidence" value="ECO:0007669"/>
    <property type="project" value="InterPro"/>
</dbReference>
<proteinExistence type="predicted"/>
<protein>
    <submittedName>
        <fullName evidence="1">Glucoamylase</fullName>
    </submittedName>
</protein>
<dbReference type="InterPro" id="IPR012341">
    <property type="entry name" value="6hp_glycosidase-like_sf"/>
</dbReference>
<dbReference type="SUPFAM" id="SSF48208">
    <property type="entry name" value="Six-hairpin glycosidases"/>
    <property type="match status" value="1"/>
</dbReference>
<evidence type="ECO:0000313" key="2">
    <source>
        <dbReference type="Proteomes" id="UP000297318"/>
    </source>
</evidence>
<reference evidence="1 2" key="1">
    <citation type="submission" date="2018-11" db="EMBL/GenBank/DDBJ databases">
        <title>Complete genome sequencing of the Actinobacteria Serinibacter sp. K3-2.</title>
        <authorList>
            <person name="Rakitin A.L."/>
            <person name="Beletsky A.V."/>
            <person name="Mardanov A.V."/>
            <person name="Ravin N.V."/>
            <person name="Gromova A.S."/>
            <person name="Filippova S.N."/>
            <person name="Gal'Chenko V.F."/>
        </authorList>
    </citation>
    <scope>NUCLEOTIDE SEQUENCE [LARGE SCALE GENOMIC DNA]</scope>
    <source>
        <strain evidence="1 2">K3-2</strain>
    </source>
</reference>
<dbReference type="PANTHER" id="PTHR31616:SF0">
    <property type="entry name" value="GLUCAN 1,4-ALPHA-GLUCOSIDASE"/>
    <property type="match status" value="1"/>
</dbReference>
<dbReference type="GO" id="GO:0004553">
    <property type="term" value="F:hydrolase activity, hydrolyzing O-glycosyl compounds"/>
    <property type="evidence" value="ECO:0007669"/>
    <property type="project" value="TreeGrafter"/>
</dbReference>
<comment type="caution">
    <text evidence="1">The sequence shown here is derived from an EMBL/GenBank/DDBJ whole genome shotgun (WGS) entry which is preliminary data.</text>
</comment>